<dbReference type="STRING" id="133385.A0A2T9YMK8"/>
<dbReference type="OrthoDB" id="277029at2759"/>
<keyword evidence="2" id="KW-1185">Reference proteome</keyword>
<accession>A0A2T9YMK8</accession>
<evidence type="ECO:0000313" key="1">
    <source>
        <dbReference type="EMBL" id="PVU93585.1"/>
    </source>
</evidence>
<dbReference type="InterPro" id="IPR015257">
    <property type="entry name" value="Maf1"/>
</dbReference>
<dbReference type="Pfam" id="PF09174">
    <property type="entry name" value="Maf1"/>
    <property type="match status" value="1"/>
</dbReference>
<dbReference type="AlphaFoldDB" id="A0A2T9YMK8"/>
<comment type="caution">
    <text evidence="1">The sequence shown here is derived from an EMBL/GenBank/DDBJ whole genome shotgun (WGS) entry which is preliminary data.</text>
</comment>
<gene>
    <name evidence="1" type="ORF">BB561_003181</name>
</gene>
<dbReference type="EMBL" id="MBFR01000123">
    <property type="protein sequence ID" value="PVU93585.1"/>
    <property type="molecule type" value="Genomic_DNA"/>
</dbReference>
<evidence type="ECO:0008006" key="3">
    <source>
        <dbReference type="Google" id="ProtNLM"/>
    </source>
</evidence>
<dbReference type="GO" id="GO:0005634">
    <property type="term" value="C:nucleus"/>
    <property type="evidence" value="ECO:0007669"/>
    <property type="project" value="TreeGrafter"/>
</dbReference>
<sequence length="189" mass="21290">MKFLQIPSIDSLNELLSFKTTSGHYVIGRIEVYSCKVAGNDKKLYKYLQHKYSEDEVEARSISTSLPAQNSSPPLPSAVQIENSTKRTLFYLISTLNASFPDYDFRTLWRELDSVIDLDDCQLFAYTPDPESDPYGDEFPVESQIQSGFNSYASFASIGNEIANPDENLFGYNYFLLALVPNLSFSAAK</sequence>
<dbReference type="Proteomes" id="UP000245383">
    <property type="component" value="Unassembled WGS sequence"/>
</dbReference>
<reference evidence="1 2" key="1">
    <citation type="journal article" date="2018" name="MBio">
        <title>Comparative Genomics Reveals the Core Gene Toolbox for the Fungus-Insect Symbiosis.</title>
        <authorList>
            <person name="Wang Y."/>
            <person name="Stata M."/>
            <person name="Wang W."/>
            <person name="Stajich J.E."/>
            <person name="White M.M."/>
            <person name="Moncalvo J.M."/>
        </authorList>
    </citation>
    <scope>NUCLEOTIDE SEQUENCE [LARGE SCALE GENOMIC DNA]</scope>
    <source>
        <strain evidence="1 2">SWE-8-4</strain>
    </source>
</reference>
<dbReference type="PANTHER" id="PTHR22504:SF0">
    <property type="entry name" value="REPRESSOR OF RNA POLYMERASE III TRANSCRIPTION MAF1 HOMOLOG"/>
    <property type="match status" value="1"/>
</dbReference>
<proteinExistence type="predicted"/>
<dbReference type="InterPro" id="IPR038564">
    <property type="entry name" value="Maf1_sf"/>
</dbReference>
<dbReference type="GO" id="GO:0000994">
    <property type="term" value="F:RNA polymerase III core binding"/>
    <property type="evidence" value="ECO:0007669"/>
    <property type="project" value="TreeGrafter"/>
</dbReference>
<evidence type="ECO:0000313" key="2">
    <source>
        <dbReference type="Proteomes" id="UP000245383"/>
    </source>
</evidence>
<organism evidence="1 2">
    <name type="scientific">Smittium simulii</name>
    <dbReference type="NCBI Taxonomy" id="133385"/>
    <lineage>
        <taxon>Eukaryota</taxon>
        <taxon>Fungi</taxon>
        <taxon>Fungi incertae sedis</taxon>
        <taxon>Zoopagomycota</taxon>
        <taxon>Kickxellomycotina</taxon>
        <taxon>Harpellomycetes</taxon>
        <taxon>Harpellales</taxon>
        <taxon>Legeriomycetaceae</taxon>
        <taxon>Smittium</taxon>
    </lineage>
</organism>
<dbReference type="PANTHER" id="PTHR22504">
    <property type="entry name" value="REPRESSOR OF RNA POLYMERASE III TRANSCRIPTION MAF1"/>
    <property type="match status" value="1"/>
</dbReference>
<name>A0A2T9YMK8_9FUNG</name>
<dbReference type="Gene3D" id="3.40.1000.50">
    <property type="entry name" value="Repressor of RNA polymerase III transcription Maf1"/>
    <property type="match status" value="2"/>
</dbReference>
<protein>
    <recommendedName>
        <fullName evidence="3">Repressor of RNA polymerase III transcription MAF1</fullName>
    </recommendedName>
</protein>
<dbReference type="GO" id="GO:0016480">
    <property type="term" value="P:negative regulation of transcription by RNA polymerase III"/>
    <property type="evidence" value="ECO:0007669"/>
    <property type="project" value="InterPro"/>
</dbReference>